<comment type="caution">
    <text evidence="1">The sequence shown here is derived from an EMBL/GenBank/DDBJ whole genome shotgun (WGS) entry which is preliminary data.</text>
</comment>
<accession>A0A1V2K5T6</accession>
<organism evidence="1 2">
    <name type="scientific">Pseudomonas cedrina subsp. cedrina</name>
    <dbReference type="NCBI Taxonomy" id="76762"/>
    <lineage>
        <taxon>Bacteria</taxon>
        <taxon>Pseudomonadati</taxon>
        <taxon>Pseudomonadota</taxon>
        <taxon>Gammaproteobacteria</taxon>
        <taxon>Pseudomonadales</taxon>
        <taxon>Pseudomonadaceae</taxon>
        <taxon>Pseudomonas</taxon>
    </lineage>
</organism>
<dbReference type="Proteomes" id="UP000189295">
    <property type="component" value="Unassembled WGS sequence"/>
</dbReference>
<proteinExistence type="predicted"/>
<dbReference type="EMBL" id="MNPW01000008">
    <property type="protein sequence ID" value="ONH52804.1"/>
    <property type="molecule type" value="Genomic_DNA"/>
</dbReference>
<dbReference type="AlphaFoldDB" id="A0A1V2K5T6"/>
<dbReference type="RefSeq" id="WP_065890652.1">
    <property type="nucleotide sequence ID" value="NZ_MNPW01000008.1"/>
</dbReference>
<reference evidence="1 2" key="1">
    <citation type="submission" date="2016-10" db="EMBL/GenBank/DDBJ databases">
        <title>Pseudomonas lactis sp. nov. and Pseudomonas paralactis sp. nov., isolated from bovine raw milk.</title>
        <authorList>
            <person name="Von Neubeck M."/>
            <person name="Huptas C."/>
            <person name="Glueck C."/>
            <person name="Krewinkel M."/>
            <person name="Stoeckel M."/>
            <person name="Stressler T."/>
            <person name="Fischer L."/>
            <person name="Hinrichs J."/>
            <person name="Scherer S."/>
            <person name="Wenning M."/>
        </authorList>
    </citation>
    <scope>NUCLEOTIDE SEQUENCE [LARGE SCALE GENOMIC DNA]</scope>
    <source>
        <strain evidence="1 2">DSM 17516</strain>
    </source>
</reference>
<sequence length="69" mass="7673">MAFTIEQYQALQAAIAEGALSVRYADKSVTYRSLDEMIRILKLMATELGLNACNDGGRRYTSFSKGYCP</sequence>
<dbReference type="NCBIfam" id="NF047331">
    <property type="entry name" value="phage_HTJ"/>
    <property type="match status" value="1"/>
</dbReference>
<protein>
    <submittedName>
        <fullName evidence="1">Uncharacterized protein</fullName>
    </submittedName>
</protein>
<dbReference type="OrthoDB" id="5574012at2"/>
<name>A0A1V2K5T6_PSECE</name>
<evidence type="ECO:0000313" key="2">
    <source>
        <dbReference type="Proteomes" id="UP000189295"/>
    </source>
</evidence>
<gene>
    <name evidence="1" type="ORF">BLL36_18180</name>
</gene>
<evidence type="ECO:0000313" key="1">
    <source>
        <dbReference type="EMBL" id="ONH52804.1"/>
    </source>
</evidence>